<dbReference type="Proteomes" id="UP001196068">
    <property type="component" value="Unassembled WGS sequence"/>
</dbReference>
<evidence type="ECO:0000259" key="2">
    <source>
        <dbReference type="PROSITE" id="PS51782"/>
    </source>
</evidence>
<feature type="domain" description="LysM" evidence="2">
    <location>
        <begin position="390"/>
        <end position="439"/>
    </location>
</feature>
<dbReference type="EMBL" id="JAAEDH010000020">
    <property type="protein sequence ID" value="MBR0656625.1"/>
    <property type="molecule type" value="Genomic_DNA"/>
</dbReference>
<evidence type="ECO:0000256" key="1">
    <source>
        <dbReference type="SAM" id="MobiDB-lite"/>
    </source>
</evidence>
<sequence length="450" mass="45864">MLIGSVPRFLLLGLSGAIAFGATAVVMRGCTPVAPELAVPRQVAETVPPVLAARPPASASAAARGPAAEAGPSIPERRAALPETRPAEPQRQPSAPESSNPAPAARPVPAAPPAAAVTTITPVPSPTPRTTPPVEATAPGFPAPRFDVVRVGARGTAVLAGRAAPGAEVLLFANGDRELARTRADRRGEWVLLPADPLAPGTYVFTLRARLAGTDIAGPDSVVVVVPDAAPPASDPPRTMAGDPARPPAAAGGALAVLIPPGADAATPRLLQSPGTPATAARGTTPSPAPATTAPSRLTLEAVDYADAGAMRFSGTAQPGAAVRAYVGDRHAGDAVADAEGRWTLVPAQTPTIGRHTLRLDQLAASGTVAARVELPFQRDQIAEESFAGGQVVVQPGQSLWRIARLNYGRGVRYTTIYEANRAQIRDAALIFPGQVFSVPAAEPGPQATR</sequence>
<comment type="caution">
    <text evidence="3">The sequence shown here is derived from an EMBL/GenBank/DDBJ whole genome shotgun (WGS) entry which is preliminary data.</text>
</comment>
<proteinExistence type="predicted"/>
<feature type="region of interest" description="Disordered" evidence="1">
    <location>
        <begin position="265"/>
        <end position="296"/>
    </location>
</feature>
<dbReference type="PANTHER" id="PTHR34700:SF4">
    <property type="entry name" value="PHAGE-LIKE ELEMENT PBSX PROTEIN XKDP"/>
    <property type="match status" value="1"/>
</dbReference>
<organism evidence="3 4">
    <name type="scientific">Plastoroseomonas arctica</name>
    <dbReference type="NCBI Taxonomy" id="1509237"/>
    <lineage>
        <taxon>Bacteria</taxon>
        <taxon>Pseudomonadati</taxon>
        <taxon>Pseudomonadota</taxon>
        <taxon>Alphaproteobacteria</taxon>
        <taxon>Acetobacterales</taxon>
        <taxon>Acetobacteraceae</taxon>
        <taxon>Plastoroseomonas</taxon>
    </lineage>
</organism>
<feature type="region of interest" description="Disordered" evidence="1">
    <location>
        <begin position="82"/>
        <end position="143"/>
    </location>
</feature>
<dbReference type="Gene3D" id="3.10.350.10">
    <property type="entry name" value="LysM domain"/>
    <property type="match status" value="1"/>
</dbReference>
<dbReference type="SMART" id="SM00257">
    <property type="entry name" value="LysM"/>
    <property type="match status" value="1"/>
</dbReference>
<keyword evidence="4" id="KW-1185">Reference proteome</keyword>
<accession>A0AAF1KKJ6</accession>
<dbReference type="InterPro" id="IPR013783">
    <property type="entry name" value="Ig-like_fold"/>
</dbReference>
<protein>
    <submittedName>
        <fullName evidence="3">LysM peptidoglycan-binding domain-containing protein</fullName>
    </submittedName>
</protein>
<feature type="compositionally biased region" description="Low complexity" evidence="1">
    <location>
        <begin position="113"/>
        <end position="122"/>
    </location>
</feature>
<evidence type="ECO:0000313" key="4">
    <source>
        <dbReference type="Proteomes" id="UP001196068"/>
    </source>
</evidence>
<dbReference type="CDD" id="cd00118">
    <property type="entry name" value="LysM"/>
    <property type="match status" value="1"/>
</dbReference>
<dbReference type="AlphaFoldDB" id="A0AAF1KKJ6"/>
<reference evidence="3" key="2">
    <citation type="journal article" date="2021" name="Syst. Appl. Microbiol.">
        <title>Roseomonas hellenica sp. nov., isolated from roots of wild-growing Alkanna tinctoria.</title>
        <authorList>
            <person name="Rat A."/>
            <person name="Naranjo H.D."/>
            <person name="Lebbe L."/>
            <person name="Cnockaert M."/>
            <person name="Krigas N."/>
            <person name="Grigoriadou K."/>
            <person name="Maloupa E."/>
            <person name="Willems A."/>
        </authorList>
    </citation>
    <scope>NUCLEOTIDE SEQUENCE</scope>
    <source>
        <strain evidence="3">LMG 28251</strain>
    </source>
</reference>
<dbReference type="InterPro" id="IPR036779">
    <property type="entry name" value="LysM_dom_sf"/>
</dbReference>
<feature type="compositionally biased region" description="Low complexity" evidence="1">
    <location>
        <begin position="274"/>
        <end position="296"/>
    </location>
</feature>
<feature type="compositionally biased region" description="Low complexity" evidence="1">
    <location>
        <begin position="241"/>
        <end position="251"/>
    </location>
</feature>
<dbReference type="PROSITE" id="PS51782">
    <property type="entry name" value="LYSM"/>
    <property type="match status" value="1"/>
</dbReference>
<dbReference type="Gene3D" id="2.60.40.10">
    <property type="entry name" value="Immunoglobulins"/>
    <property type="match status" value="1"/>
</dbReference>
<feature type="region of interest" description="Disordered" evidence="1">
    <location>
        <begin position="232"/>
        <end position="251"/>
    </location>
</feature>
<evidence type="ECO:0000313" key="3">
    <source>
        <dbReference type="EMBL" id="MBR0656625.1"/>
    </source>
</evidence>
<reference evidence="3" key="1">
    <citation type="submission" date="2020-01" db="EMBL/GenBank/DDBJ databases">
        <authorList>
            <person name="Rat A."/>
        </authorList>
    </citation>
    <scope>NUCLEOTIDE SEQUENCE</scope>
    <source>
        <strain evidence="3">LMG 28251</strain>
    </source>
</reference>
<feature type="compositionally biased region" description="Low complexity" evidence="1">
    <location>
        <begin position="93"/>
        <end position="103"/>
    </location>
</feature>
<dbReference type="InterPro" id="IPR052196">
    <property type="entry name" value="Bact_Kbp"/>
</dbReference>
<name>A0AAF1KKJ6_9PROT</name>
<dbReference type="RefSeq" id="WP_211875490.1">
    <property type="nucleotide sequence ID" value="NZ_JAAEDH010000020.1"/>
</dbReference>
<dbReference type="PANTHER" id="PTHR34700">
    <property type="entry name" value="POTASSIUM BINDING PROTEIN KBP"/>
    <property type="match status" value="1"/>
</dbReference>
<dbReference type="InterPro" id="IPR018392">
    <property type="entry name" value="LysM"/>
</dbReference>
<dbReference type="Pfam" id="PF01476">
    <property type="entry name" value="LysM"/>
    <property type="match status" value="1"/>
</dbReference>
<gene>
    <name evidence="3" type="ORF">GXW79_16215</name>
</gene>